<feature type="compositionally biased region" description="Basic and acidic residues" evidence="1">
    <location>
        <begin position="67"/>
        <end position="86"/>
    </location>
</feature>
<feature type="region of interest" description="Disordered" evidence="1">
    <location>
        <begin position="621"/>
        <end position="644"/>
    </location>
</feature>
<feature type="region of interest" description="Disordered" evidence="1">
    <location>
        <begin position="1"/>
        <end position="30"/>
    </location>
</feature>
<accession>A0A2U7UAR3</accession>
<sequence>MHHHQPATTATATIPMRTNTTTTTTAPHDVRPFLSSAAAADAPTDMLRIIAKRDLCAATRSLQPVPGRHEPEPIDGARYKRTRQDREGDDEQAQPRREAKRLRSACAVLPKDSHTLALDAMPPETMRAIIDLIDDRDLHACLLASPCFHVYSRAEMLARRYALDSGRDIFDSDEPVADIIGLCKRQRRPITLGMIERPAARGRRDVVAVVMQAFMPTLRDFTWQASPPSAPGHGRALHRALIAAVDAGHAGPVFEIAGRLGFADTLIATRLMLHAARTGHLSIVRHLHRGMAYYAVEARKREGGSPTVASLHAACGRSEWGDNVGHAAWDHGHVDILDWLVEADCPCALRPSSFLLDDAIRRGRVPLARWVASRANGQGISCRRDAVDTAASAGHAEAVRWAHESNLRRCAVSTLEAATVSARPHCLDILKWAAGDAGQPAAVPEWRDAHIALKAAEHGRIEVIQWLAEAHCECLTPEAARCAARHGHAEIVLFLHNAGVAPLTVCNPLKRVAKSLNAQALAAVADAGAPYDPRALAVAILHKSMPMVTVLCERYTALIDTVEAMRMAGANAACKIARHMVAVLPGACLSHARATVPPHRSAKALGQCLCAACRAAAAAAKETRQPRRSMPTTQHPTGACGRTV</sequence>
<dbReference type="SUPFAM" id="SSF48403">
    <property type="entry name" value="Ankyrin repeat"/>
    <property type="match status" value="1"/>
</dbReference>
<feature type="compositionally biased region" description="Low complexity" evidence="1">
    <location>
        <begin position="1"/>
        <end position="27"/>
    </location>
</feature>
<name>A0A2U7UAR3_9VIRU</name>
<dbReference type="RefSeq" id="YP_009483744.1">
    <property type="nucleotide sequence ID" value="NC_037667.1"/>
</dbReference>
<dbReference type="InterPro" id="IPR036770">
    <property type="entry name" value="Ankyrin_rpt-contain_sf"/>
</dbReference>
<evidence type="ECO:0000256" key="1">
    <source>
        <dbReference type="SAM" id="MobiDB-lite"/>
    </source>
</evidence>
<feature type="region of interest" description="Disordered" evidence="1">
    <location>
        <begin position="61"/>
        <end position="102"/>
    </location>
</feature>
<gene>
    <name evidence="2" type="ORF">pqer_cds_1053</name>
</gene>
<dbReference type="InterPro" id="IPR052050">
    <property type="entry name" value="SecEffector_AnkRepeat"/>
</dbReference>
<dbReference type="KEGG" id="vg:36844616"/>
<dbReference type="PANTHER" id="PTHR46586">
    <property type="entry name" value="ANKYRIN REPEAT-CONTAINING PROTEIN"/>
    <property type="match status" value="1"/>
</dbReference>
<protein>
    <submittedName>
        <fullName evidence="2">Ankyrin repeat domain containing protein</fullName>
    </submittedName>
</protein>
<dbReference type="GeneID" id="36844616"/>
<dbReference type="EMBL" id="MG011689">
    <property type="protein sequence ID" value="AVK75475.1"/>
    <property type="molecule type" value="Genomic_DNA"/>
</dbReference>
<dbReference type="PANTHER" id="PTHR46586:SF3">
    <property type="entry name" value="ANKYRIN REPEAT-CONTAINING PROTEIN"/>
    <property type="match status" value="1"/>
</dbReference>
<evidence type="ECO:0000313" key="2">
    <source>
        <dbReference type="EMBL" id="AVK75475.1"/>
    </source>
</evidence>
<proteinExistence type="predicted"/>
<dbReference type="Gene3D" id="1.25.40.20">
    <property type="entry name" value="Ankyrin repeat-containing domain"/>
    <property type="match status" value="1"/>
</dbReference>
<reference evidence="2" key="1">
    <citation type="journal article" date="2018" name="Nat. Commun.">
        <title>Diversity and evolution of the emerging Pandoraviridae family.</title>
        <authorList>
            <person name="Legendre M."/>
            <person name="Fabre E."/>
            <person name="Poirot O."/>
            <person name="Jeudy S."/>
            <person name="Lartigue A."/>
            <person name="Alempic J.M."/>
            <person name="Beucher L."/>
            <person name="Philippe N."/>
            <person name="Bertaux L."/>
            <person name="Christo-Foroux E."/>
            <person name="Labadie K."/>
            <person name="Coute Y."/>
            <person name="Abergel C."/>
            <person name="Claverie J.M."/>
        </authorList>
    </citation>
    <scope>NUCLEOTIDE SEQUENCE [LARGE SCALE GENOMIC DNA]</scope>
    <source>
        <strain evidence="2">Quercus</strain>
    </source>
</reference>
<organism evidence="2">
    <name type="scientific">Pandoravirus quercus</name>
    <dbReference type="NCBI Taxonomy" id="2107709"/>
    <lineage>
        <taxon>Viruses</taxon>
        <taxon>Pandoravirus</taxon>
    </lineage>
</organism>
<dbReference type="Proteomes" id="UP000248852">
    <property type="component" value="Segment"/>
</dbReference>